<gene>
    <name evidence="2" type="ORF">SDC9_208721</name>
</gene>
<dbReference type="AlphaFoldDB" id="A0A645JCD0"/>
<protein>
    <recommendedName>
        <fullName evidence="1">CO dehydrogenase flavoprotein C-terminal domain-containing protein</fullName>
    </recommendedName>
</protein>
<evidence type="ECO:0000259" key="1">
    <source>
        <dbReference type="Pfam" id="PF03450"/>
    </source>
</evidence>
<dbReference type="InterPro" id="IPR005107">
    <property type="entry name" value="CO_DH_flav_C"/>
</dbReference>
<accession>A0A645JCD0</accession>
<sequence length="60" mass="6891">MGKDIRDEKIIEEASLIAFNEANPRDSLLRGTGEYRKVLVKDLVYKALDAARKDIVQEER</sequence>
<reference evidence="2" key="1">
    <citation type="submission" date="2019-08" db="EMBL/GenBank/DDBJ databases">
        <authorList>
            <person name="Kucharzyk K."/>
            <person name="Murdoch R.W."/>
            <person name="Higgins S."/>
            <person name="Loffler F."/>
        </authorList>
    </citation>
    <scope>NUCLEOTIDE SEQUENCE</scope>
</reference>
<dbReference type="SUPFAM" id="SSF55447">
    <property type="entry name" value="CO dehydrogenase flavoprotein C-terminal domain-like"/>
    <property type="match status" value="1"/>
</dbReference>
<feature type="domain" description="CO dehydrogenase flavoprotein C-terminal" evidence="1">
    <location>
        <begin position="2"/>
        <end position="50"/>
    </location>
</feature>
<evidence type="ECO:0000313" key="2">
    <source>
        <dbReference type="EMBL" id="MPN60987.1"/>
    </source>
</evidence>
<dbReference type="InterPro" id="IPR036683">
    <property type="entry name" value="CO_DH_flav_C_dom_sf"/>
</dbReference>
<dbReference type="Pfam" id="PF03450">
    <property type="entry name" value="CO_deh_flav_C"/>
    <property type="match status" value="1"/>
</dbReference>
<organism evidence="2">
    <name type="scientific">bioreactor metagenome</name>
    <dbReference type="NCBI Taxonomy" id="1076179"/>
    <lineage>
        <taxon>unclassified sequences</taxon>
        <taxon>metagenomes</taxon>
        <taxon>ecological metagenomes</taxon>
    </lineage>
</organism>
<dbReference type="Gene3D" id="3.30.390.50">
    <property type="entry name" value="CO dehydrogenase flavoprotein, C-terminal domain"/>
    <property type="match status" value="1"/>
</dbReference>
<dbReference type="EMBL" id="VSSQ01136984">
    <property type="protein sequence ID" value="MPN60987.1"/>
    <property type="molecule type" value="Genomic_DNA"/>
</dbReference>
<name>A0A645JCD0_9ZZZZ</name>
<proteinExistence type="predicted"/>
<comment type="caution">
    <text evidence="2">The sequence shown here is derived from an EMBL/GenBank/DDBJ whole genome shotgun (WGS) entry which is preliminary data.</text>
</comment>